<dbReference type="OrthoDB" id="7458610at2759"/>
<reference evidence="3 4" key="1">
    <citation type="submission" date="2020-04" db="EMBL/GenBank/DDBJ databases">
        <authorList>
            <person name="Wallbank WR R."/>
            <person name="Pardo Diaz C."/>
            <person name="Kozak K."/>
            <person name="Martin S."/>
            <person name="Jiggins C."/>
            <person name="Moest M."/>
            <person name="Warren A I."/>
            <person name="Byers J.R.P. K."/>
            <person name="Montejo-Kovacevich G."/>
            <person name="Yen C E."/>
        </authorList>
    </citation>
    <scope>NUCLEOTIDE SEQUENCE [LARGE SCALE GENOMIC DNA]</scope>
</reference>
<sequence length="522" mass="56063">MRLYAFLLFVLSASAARAATIPDNVAIEKKIDIPQENVEKNQEIASSNQGQIDQTIAINDIDNKLRTNPAKIPVEVQNVEQALKTRDESEEIIRPAVDLRNPGPPQRQEHETQNPGFYSAEQDFIQTYKKNLNNAQVFLKQEFQGISNGIQNLFGNNKQLQGVQGNIQKLREAFISQIDKLNGTVHSYLQADSSNAVSPDEEQTKANIQKIETGLNTIKDDFNKRVKTLTEGVEVLSSLRAQNEKEESNQPASGASPSPSNPSPADNILSLFTGFQTYVQNGINNFNNTISNLIFPGPFRPGQSGSAAPAAGQPAGTQADPPEGQGTTPPGSGGPFGGLGSGSGPIVQAMNALQSSFSQIVQNISLYIPGLSSSATNKPTDTTSAEKPNNSNQITVSQNDQAPSASQATVPEAVPVAQPGPIRQILQNNPISQGVAAAVQRLQNINNPQKPRDGEKEKVPEILPVPESEDKKKGHSSGSGDNNDISGSRLSENEPSNEIKKDAVPAEEIKEQKTEEVVAKTE</sequence>
<feature type="region of interest" description="Disordered" evidence="1">
    <location>
        <begin position="300"/>
        <end position="343"/>
    </location>
</feature>
<organism evidence="3 4">
    <name type="scientific">Arctia plantaginis</name>
    <name type="common">Wood tiger moth</name>
    <name type="synonym">Phalaena plantaginis</name>
    <dbReference type="NCBI Taxonomy" id="874455"/>
    <lineage>
        <taxon>Eukaryota</taxon>
        <taxon>Metazoa</taxon>
        <taxon>Ecdysozoa</taxon>
        <taxon>Arthropoda</taxon>
        <taxon>Hexapoda</taxon>
        <taxon>Insecta</taxon>
        <taxon>Pterygota</taxon>
        <taxon>Neoptera</taxon>
        <taxon>Endopterygota</taxon>
        <taxon>Lepidoptera</taxon>
        <taxon>Glossata</taxon>
        <taxon>Ditrysia</taxon>
        <taxon>Noctuoidea</taxon>
        <taxon>Erebidae</taxon>
        <taxon>Arctiinae</taxon>
        <taxon>Arctia</taxon>
    </lineage>
</organism>
<feature type="compositionally biased region" description="Gly residues" evidence="1">
    <location>
        <begin position="331"/>
        <end position="343"/>
    </location>
</feature>
<evidence type="ECO:0000256" key="2">
    <source>
        <dbReference type="SAM" id="SignalP"/>
    </source>
</evidence>
<evidence type="ECO:0000313" key="3">
    <source>
        <dbReference type="EMBL" id="CAB3240710.1"/>
    </source>
</evidence>
<feature type="compositionally biased region" description="Polar residues" evidence="1">
    <location>
        <begin position="370"/>
        <end position="409"/>
    </location>
</feature>
<feature type="signal peptide" evidence="2">
    <location>
        <begin position="1"/>
        <end position="18"/>
    </location>
</feature>
<keyword evidence="4" id="KW-1185">Reference proteome</keyword>
<accession>A0A8S1A5W3</accession>
<feature type="region of interest" description="Disordered" evidence="1">
    <location>
        <begin position="370"/>
        <end position="411"/>
    </location>
</feature>
<name>A0A8S1A5W3_ARCPL</name>
<feature type="compositionally biased region" description="Low complexity" evidence="1">
    <location>
        <begin position="301"/>
        <end position="330"/>
    </location>
</feature>
<keyword evidence="2" id="KW-0732">Signal</keyword>
<feature type="region of interest" description="Disordered" evidence="1">
    <location>
        <begin position="238"/>
        <end position="267"/>
    </location>
</feature>
<evidence type="ECO:0000313" key="4">
    <source>
        <dbReference type="Proteomes" id="UP000494106"/>
    </source>
</evidence>
<protein>
    <submittedName>
        <fullName evidence="3">Uncharacterized protein</fullName>
    </submittedName>
</protein>
<feature type="compositionally biased region" description="Low complexity" evidence="1">
    <location>
        <begin position="476"/>
        <end position="488"/>
    </location>
</feature>
<evidence type="ECO:0000256" key="1">
    <source>
        <dbReference type="SAM" id="MobiDB-lite"/>
    </source>
</evidence>
<feature type="region of interest" description="Disordered" evidence="1">
    <location>
        <begin position="446"/>
        <end position="522"/>
    </location>
</feature>
<dbReference type="Proteomes" id="UP000494106">
    <property type="component" value="Unassembled WGS sequence"/>
</dbReference>
<comment type="caution">
    <text evidence="3">The sequence shown here is derived from an EMBL/GenBank/DDBJ whole genome shotgun (WGS) entry which is preliminary data.</text>
</comment>
<gene>
    <name evidence="3" type="ORF">APLA_LOCUS8349</name>
</gene>
<feature type="compositionally biased region" description="Basic and acidic residues" evidence="1">
    <location>
        <begin position="497"/>
        <end position="522"/>
    </location>
</feature>
<dbReference type="EMBL" id="CADEBC010000506">
    <property type="protein sequence ID" value="CAB3240710.1"/>
    <property type="molecule type" value="Genomic_DNA"/>
</dbReference>
<dbReference type="AlphaFoldDB" id="A0A8S1A5W3"/>
<feature type="region of interest" description="Disordered" evidence="1">
    <location>
        <begin position="95"/>
        <end position="116"/>
    </location>
</feature>
<feature type="chain" id="PRO_5035752657" evidence="2">
    <location>
        <begin position="19"/>
        <end position="522"/>
    </location>
</feature>
<proteinExistence type="predicted"/>
<feature type="compositionally biased region" description="Basic and acidic residues" evidence="1">
    <location>
        <begin position="450"/>
        <end position="460"/>
    </location>
</feature>